<protein>
    <submittedName>
        <fullName evidence="2">Uncharacterized protein</fullName>
    </submittedName>
</protein>
<reference evidence="2 3" key="1">
    <citation type="submission" date="2022-12" db="EMBL/GenBank/DDBJ databases">
        <title>Genomic features and morphological characterization of a novel Knufia sp. strain isolated from spacecraft assembly facility.</title>
        <authorList>
            <person name="Teixeira M."/>
            <person name="Chander A.M."/>
            <person name="Stajich J.E."/>
            <person name="Venkateswaran K."/>
        </authorList>
    </citation>
    <scope>NUCLEOTIDE SEQUENCE [LARGE SCALE GENOMIC DNA]</scope>
    <source>
        <strain evidence="2 3">FJI-L2-BK-P2</strain>
    </source>
</reference>
<dbReference type="AlphaFoldDB" id="A0AAN8F5J8"/>
<accession>A0AAN8F5J8</accession>
<organism evidence="2 3">
    <name type="scientific">Knufia fluminis</name>
    <dbReference type="NCBI Taxonomy" id="191047"/>
    <lineage>
        <taxon>Eukaryota</taxon>
        <taxon>Fungi</taxon>
        <taxon>Dikarya</taxon>
        <taxon>Ascomycota</taxon>
        <taxon>Pezizomycotina</taxon>
        <taxon>Eurotiomycetes</taxon>
        <taxon>Chaetothyriomycetidae</taxon>
        <taxon>Chaetothyriales</taxon>
        <taxon>Trichomeriaceae</taxon>
        <taxon>Knufia</taxon>
    </lineage>
</organism>
<sequence length="616" mass="70362">MASIFDQYGTDANTVSVLPDSDLLVEALLHQSINKRMKSLRNLINEMLDGTKAVLKKRLLDHDFMMKAAEHLHGWYSQLDSPAENARISIEYCIHQIIFDPIYHHIIVSLLNIDANLFSENKMLTIEHVVHLEQEAEALVKYCCEEFREAFDPVFNKGEVKGRRGDAADASRFWEEVEAKPPMLLQKDGIVWSLVAMKVHIDQKYAVDNFLRHIKQYPEEQYKFRPFKVDALLQLVEIASVFLDVVSLYRDKTAGYFLNQCTQADCGLHGMLNRFDDLEKIYDDELEARIWGATDLARSDTAIQALNGLTAYLEHSKVDNCATRATREFLQRLAASQTAEIALEHIGDSDGDDKFEKTTSELDFMENSAEHEPAEHKVCEGYEDEVKEHSTDADLFGEPEEDKENLVPDPKSSVQISRTAEKGSPSQRRWSSAKEVKTPPPKQVTAKPRTPAEPASSRYDDAAGSPLAHRPASKVRPSGVRLVGGEGGRARDMRKGLISLSRDEKQQPRQQWAFTDEDHYDVWKVIIPGRRSEQARKRVKLNHFVDAMCSPPFSFDLKNDGVFLVFRRKDGRGQQHTIVLHAPHGNWVEEHVLVNYRRNLRRMLSLEPEDFVLRKK</sequence>
<evidence type="ECO:0000313" key="2">
    <source>
        <dbReference type="EMBL" id="KAK5951821.1"/>
    </source>
</evidence>
<comment type="caution">
    <text evidence="2">The sequence shown here is derived from an EMBL/GenBank/DDBJ whole genome shotgun (WGS) entry which is preliminary data.</text>
</comment>
<dbReference type="EMBL" id="JAKLMC020000018">
    <property type="protein sequence ID" value="KAK5951821.1"/>
    <property type="molecule type" value="Genomic_DNA"/>
</dbReference>
<dbReference type="Proteomes" id="UP001316803">
    <property type="component" value="Unassembled WGS sequence"/>
</dbReference>
<name>A0AAN8F5J8_9EURO</name>
<feature type="region of interest" description="Disordered" evidence="1">
    <location>
        <begin position="395"/>
        <end position="490"/>
    </location>
</feature>
<evidence type="ECO:0000313" key="3">
    <source>
        <dbReference type="Proteomes" id="UP001316803"/>
    </source>
</evidence>
<proteinExistence type="predicted"/>
<gene>
    <name evidence="2" type="ORF">OHC33_007113</name>
</gene>
<keyword evidence="3" id="KW-1185">Reference proteome</keyword>
<feature type="compositionally biased region" description="Polar residues" evidence="1">
    <location>
        <begin position="412"/>
        <end position="430"/>
    </location>
</feature>
<evidence type="ECO:0000256" key="1">
    <source>
        <dbReference type="SAM" id="MobiDB-lite"/>
    </source>
</evidence>